<dbReference type="GO" id="GO:0000932">
    <property type="term" value="C:P-body"/>
    <property type="evidence" value="ECO:0007669"/>
    <property type="project" value="TreeGrafter"/>
</dbReference>
<evidence type="ECO:0000256" key="6">
    <source>
        <dbReference type="ARBA" id="ARBA00023187"/>
    </source>
</evidence>
<keyword evidence="8 9" id="KW-0687">Ribonucleoprotein</keyword>
<evidence type="ECO:0000259" key="10">
    <source>
        <dbReference type="PROSITE" id="PS52002"/>
    </source>
</evidence>
<reference evidence="11" key="1">
    <citation type="journal article" date="2020" name="Stud. Mycol.">
        <title>101 Dothideomycetes genomes: a test case for predicting lifestyles and emergence of pathogens.</title>
        <authorList>
            <person name="Haridas S."/>
            <person name="Albert R."/>
            <person name="Binder M."/>
            <person name="Bloem J."/>
            <person name="Labutti K."/>
            <person name="Salamov A."/>
            <person name="Andreopoulos B."/>
            <person name="Baker S."/>
            <person name="Barry K."/>
            <person name="Bills G."/>
            <person name="Bluhm B."/>
            <person name="Cannon C."/>
            <person name="Castanera R."/>
            <person name="Culley D."/>
            <person name="Daum C."/>
            <person name="Ezra D."/>
            <person name="Gonzalez J."/>
            <person name="Henrissat B."/>
            <person name="Kuo A."/>
            <person name="Liang C."/>
            <person name="Lipzen A."/>
            <person name="Lutzoni F."/>
            <person name="Magnuson J."/>
            <person name="Mondo S."/>
            <person name="Nolan M."/>
            <person name="Ohm R."/>
            <person name="Pangilinan J."/>
            <person name="Park H.-J."/>
            <person name="Ramirez L."/>
            <person name="Alfaro M."/>
            <person name="Sun H."/>
            <person name="Tritt A."/>
            <person name="Yoshinaga Y."/>
            <person name="Zwiers L.-H."/>
            <person name="Turgeon B."/>
            <person name="Goodwin S."/>
            <person name="Spatafora J."/>
            <person name="Crous P."/>
            <person name="Grigoriev I."/>
        </authorList>
    </citation>
    <scope>NUCLEOTIDE SEQUENCE</scope>
    <source>
        <strain evidence="11">CBS 113979</strain>
    </source>
</reference>
<dbReference type="PIRSF" id="PIRSF016394">
    <property type="entry name" value="U6_snRNA_Lsm2"/>
    <property type="match status" value="1"/>
</dbReference>
<dbReference type="PANTHER" id="PTHR13829">
    <property type="entry name" value="SNRNP CORE PROTEIN FAMILY MEMBER"/>
    <property type="match status" value="1"/>
</dbReference>
<evidence type="ECO:0000256" key="7">
    <source>
        <dbReference type="ARBA" id="ARBA00023242"/>
    </source>
</evidence>
<keyword evidence="4 9" id="KW-0747">Spliceosome</keyword>
<accession>A0A6G1H8T6</accession>
<dbReference type="GO" id="GO:0005688">
    <property type="term" value="C:U6 snRNP"/>
    <property type="evidence" value="ECO:0007669"/>
    <property type="project" value="UniProtKB-ARBA"/>
</dbReference>
<dbReference type="InterPro" id="IPR010920">
    <property type="entry name" value="LSM_dom_sf"/>
</dbReference>
<dbReference type="PROSITE" id="PS52002">
    <property type="entry name" value="SM"/>
    <property type="match status" value="1"/>
</dbReference>
<keyword evidence="6 9" id="KW-0508">mRNA splicing</keyword>
<evidence type="ECO:0000256" key="3">
    <source>
        <dbReference type="ARBA" id="ARBA00022664"/>
    </source>
</evidence>
<dbReference type="EMBL" id="ML977144">
    <property type="protein sequence ID" value="KAF1989643.1"/>
    <property type="molecule type" value="Genomic_DNA"/>
</dbReference>
<evidence type="ECO:0000256" key="8">
    <source>
        <dbReference type="ARBA" id="ARBA00023274"/>
    </source>
</evidence>
<keyword evidence="7 9" id="KW-0539">Nucleus</keyword>
<dbReference type="Proteomes" id="UP000800041">
    <property type="component" value="Unassembled WGS sequence"/>
</dbReference>
<keyword evidence="3 9" id="KW-0507">mRNA processing</keyword>
<dbReference type="GO" id="GO:0000398">
    <property type="term" value="P:mRNA splicing, via spliceosome"/>
    <property type="evidence" value="ECO:0007669"/>
    <property type="project" value="UniProtKB-UniRule"/>
</dbReference>
<comment type="function">
    <text evidence="9">Component of LSm protein complexes, which are involved in RNA processing and may function in a chaperone-like manner.</text>
</comment>
<dbReference type="Gene3D" id="2.30.30.100">
    <property type="match status" value="1"/>
</dbReference>
<dbReference type="SMART" id="SM00651">
    <property type="entry name" value="Sm"/>
    <property type="match status" value="1"/>
</dbReference>
<dbReference type="SUPFAM" id="SSF50182">
    <property type="entry name" value="Sm-like ribonucleoproteins"/>
    <property type="match status" value="1"/>
</dbReference>
<dbReference type="GO" id="GO:0071013">
    <property type="term" value="C:catalytic step 2 spliceosome"/>
    <property type="evidence" value="ECO:0007669"/>
    <property type="project" value="TreeGrafter"/>
</dbReference>
<dbReference type="InterPro" id="IPR016654">
    <property type="entry name" value="U6_snRNA_Lsm2"/>
</dbReference>
<dbReference type="OrthoDB" id="10256176at2759"/>
<name>A0A6G1H8T6_9PEZI</name>
<evidence type="ECO:0000256" key="1">
    <source>
        <dbReference type="ARBA" id="ARBA00004123"/>
    </source>
</evidence>
<evidence type="ECO:0000256" key="2">
    <source>
        <dbReference type="ARBA" id="ARBA00006850"/>
    </source>
</evidence>
<dbReference type="GO" id="GO:0046540">
    <property type="term" value="C:U4/U6 x U5 tri-snRNP complex"/>
    <property type="evidence" value="ECO:0007669"/>
    <property type="project" value="TreeGrafter"/>
</dbReference>
<dbReference type="GO" id="GO:1990726">
    <property type="term" value="C:Lsm1-7-Pat1 complex"/>
    <property type="evidence" value="ECO:0007669"/>
    <property type="project" value="TreeGrafter"/>
</dbReference>
<protein>
    <recommendedName>
        <fullName evidence="9">LSM complex subunit LSm2</fullName>
    </recommendedName>
</protein>
<dbReference type="PANTHER" id="PTHR13829:SF2">
    <property type="entry name" value="U6 SNRNA-ASSOCIATED SM-LIKE PROTEIN LSM2"/>
    <property type="match status" value="1"/>
</dbReference>
<dbReference type="Pfam" id="PF01423">
    <property type="entry name" value="LSM"/>
    <property type="match status" value="1"/>
</dbReference>
<feature type="domain" description="Sm" evidence="10">
    <location>
        <begin position="2"/>
        <end position="76"/>
    </location>
</feature>
<organism evidence="11 12">
    <name type="scientific">Aulographum hederae CBS 113979</name>
    <dbReference type="NCBI Taxonomy" id="1176131"/>
    <lineage>
        <taxon>Eukaryota</taxon>
        <taxon>Fungi</taxon>
        <taxon>Dikarya</taxon>
        <taxon>Ascomycota</taxon>
        <taxon>Pezizomycotina</taxon>
        <taxon>Dothideomycetes</taxon>
        <taxon>Pleosporomycetidae</taxon>
        <taxon>Aulographales</taxon>
        <taxon>Aulographaceae</taxon>
    </lineage>
</organism>
<dbReference type="FunFam" id="2.30.30.100:FF:000009">
    <property type="entry name" value="U6 snRNA-associated Sm-like protein LSm2"/>
    <property type="match status" value="1"/>
</dbReference>
<dbReference type="GO" id="GO:0003723">
    <property type="term" value="F:RNA binding"/>
    <property type="evidence" value="ECO:0007669"/>
    <property type="project" value="UniProtKB-UniRule"/>
</dbReference>
<dbReference type="CDD" id="cd01725">
    <property type="entry name" value="LSm2"/>
    <property type="match status" value="1"/>
</dbReference>
<gene>
    <name evidence="11" type="ORF">K402DRAFT_349652</name>
</gene>
<keyword evidence="12" id="KW-1185">Reference proteome</keyword>
<comment type="similarity">
    <text evidence="2 9">Belongs to the snRNP Sm proteins family.</text>
</comment>
<evidence type="ECO:0000313" key="12">
    <source>
        <dbReference type="Proteomes" id="UP000800041"/>
    </source>
</evidence>
<evidence type="ECO:0000256" key="9">
    <source>
        <dbReference type="PIRNR" id="PIRNR016394"/>
    </source>
</evidence>
<comment type="subcellular location">
    <subcellularLocation>
        <location evidence="1">Nucleus</location>
    </subcellularLocation>
</comment>
<dbReference type="AlphaFoldDB" id="A0A6G1H8T6"/>
<evidence type="ECO:0000256" key="4">
    <source>
        <dbReference type="ARBA" id="ARBA00022728"/>
    </source>
</evidence>
<sequence>MLFYSFFKTQIGNEVEVELKNDIRIKGTLKSIDQYLNVKLDDIQVTNEDKYPHLSAVTSTFIRGSTVRYIHLNASTVDTALLQDATRREHHANMGKAPSGS</sequence>
<dbReference type="InterPro" id="IPR047575">
    <property type="entry name" value="Sm"/>
</dbReference>
<evidence type="ECO:0000256" key="5">
    <source>
        <dbReference type="ARBA" id="ARBA00022884"/>
    </source>
</evidence>
<keyword evidence="5 9" id="KW-0694">RNA-binding</keyword>
<dbReference type="GO" id="GO:0071011">
    <property type="term" value="C:precatalytic spliceosome"/>
    <property type="evidence" value="ECO:0007669"/>
    <property type="project" value="TreeGrafter"/>
</dbReference>
<evidence type="ECO:0000313" key="11">
    <source>
        <dbReference type="EMBL" id="KAF1989643.1"/>
    </source>
</evidence>
<dbReference type="InterPro" id="IPR001163">
    <property type="entry name" value="Sm_dom_euk/arc"/>
</dbReference>
<proteinExistence type="inferred from homology"/>